<keyword evidence="2" id="KW-1185">Reference proteome</keyword>
<reference evidence="3" key="1">
    <citation type="submission" date="2020-12" db="UniProtKB">
        <authorList>
            <consortium name="WormBaseParasite"/>
        </authorList>
    </citation>
    <scope>IDENTIFICATION</scope>
    <source>
        <strain evidence="3">MHco3</strain>
    </source>
</reference>
<dbReference type="WBParaSite" id="HCON_00058370-00001">
    <property type="protein sequence ID" value="HCON_00058370-00001"/>
    <property type="gene ID" value="HCON_00058370"/>
</dbReference>
<sequence>MLHINATVASFVLYYVLLIFGSLPTTAPITVFLLFGLSDFALFPIAIDFIIVICTVCLVSFGNYRTWN</sequence>
<keyword evidence="1" id="KW-1133">Transmembrane helix</keyword>
<proteinExistence type="predicted"/>
<feature type="transmembrane region" description="Helical" evidence="1">
    <location>
        <begin position="12"/>
        <end position="35"/>
    </location>
</feature>
<evidence type="ECO:0000313" key="2">
    <source>
        <dbReference type="Proteomes" id="UP000025227"/>
    </source>
</evidence>
<keyword evidence="1" id="KW-0472">Membrane</keyword>
<dbReference type="Proteomes" id="UP000025227">
    <property type="component" value="Unplaced"/>
</dbReference>
<keyword evidence="1" id="KW-0812">Transmembrane</keyword>
<evidence type="ECO:0000256" key="1">
    <source>
        <dbReference type="SAM" id="Phobius"/>
    </source>
</evidence>
<name>A0A7I4Y8H6_HAECO</name>
<feature type="transmembrane region" description="Helical" evidence="1">
    <location>
        <begin position="41"/>
        <end position="64"/>
    </location>
</feature>
<protein>
    <submittedName>
        <fullName evidence="3">DedA family protein</fullName>
    </submittedName>
</protein>
<dbReference type="AlphaFoldDB" id="A0A7I4Y8H6"/>
<evidence type="ECO:0000313" key="3">
    <source>
        <dbReference type="WBParaSite" id="HCON_00058370-00001"/>
    </source>
</evidence>
<organism evidence="2 3">
    <name type="scientific">Haemonchus contortus</name>
    <name type="common">Barber pole worm</name>
    <dbReference type="NCBI Taxonomy" id="6289"/>
    <lineage>
        <taxon>Eukaryota</taxon>
        <taxon>Metazoa</taxon>
        <taxon>Ecdysozoa</taxon>
        <taxon>Nematoda</taxon>
        <taxon>Chromadorea</taxon>
        <taxon>Rhabditida</taxon>
        <taxon>Rhabditina</taxon>
        <taxon>Rhabditomorpha</taxon>
        <taxon>Strongyloidea</taxon>
        <taxon>Trichostrongylidae</taxon>
        <taxon>Haemonchus</taxon>
    </lineage>
</organism>
<accession>A0A7I4Y8H6</accession>